<keyword evidence="2" id="KW-1133">Transmembrane helix</keyword>
<feature type="compositionally biased region" description="Polar residues" evidence="1">
    <location>
        <begin position="299"/>
        <end position="315"/>
    </location>
</feature>
<gene>
    <name evidence="3" type="ORF">SNEC2469_LOCUS30637</name>
</gene>
<dbReference type="EMBL" id="CAJNJA010072019">
    <property type="protein sequence ID" value="CAE7905634.1"/>
    <property type="molecule type" value="Genomic_DNA"/>
</dbReference>
<evidence type="ECO:0000256" key="1">
    <source>
        <dbReference type="SAM" id="MobiDB-lite"/>
    </source>
</evidence>
<comment type="caution">
    <text evidence="3">The sequence shown here is derived from an EMBL/GenBank/DDBJ whole genome shotgun (WGS) entry which is preliminary data.</text>
</comment>
<dbReference type="Proteomes" id="UP000601435">
    <property type="component" value="Unassembled WGS sequence"/>
</dbReference>
<proteinExistence type="predicted"/>
<feature type="transmembrane region" description="Helical" evidence="2">
    <location>
        <begin position="118"/>
        <end position="142"/>
    </location>
</feature>
<name>A0A813BG56_9DINO</name>
<feature type="compositionally biased region" description="Low complexity" evidence="1">
    <location>
        <begin position="370"/>
        <end position="383"/>
    </location>
</feature>
<evidence type="ECO:0000313" key="4">
    <source>
        <dbReference type="Proteomes" id="UP000601435"/>
    </source>
</evidence>
<keyword evidence="4" id="KW-1185">Reference proteome</keyword>
<dbReference type="AlphaFoldDB" id="A0A813BG56"/>
<accession>A0A813BG56</accession>
<protein>
    <submittedName>
        <fullName evidence="3">Uncharacterized protein</fullName>
    </submittedName>
</protein>
<keyword evidence="2" id="KW-0472">Membrane</keyword>
<feature type="transmembrane region" description="Helical" evidence="2">
    <location>
        <begin position="88"/>
        <end position="106"/>
    </location>
</feature>
<feature type="transmembrane region" description="Helical" evidence="2">
    <location>
        <begin position="45"/>
        <end position="68"/>
    </location>
</feature>
<feature type="transmembrane region" description="Helical" evidence="2">
    <location>
        <begin position="15"/>
        <end position="33"/>
    </location>
</feature>
<sequence length="583" mass="63728">MDVFSGLRRNSSTQLLQDYIVFAAAFIFAGFANKWTMTPPLLHKMIAFQVCLGALHTVLSDSTSVIMMMPLNAMLRLSASSMLLSERFAVITNAVASMVQLIRFLFRQDELITLSRQENWLPIIVILELGTSLMSLIPIVVLKSSFAEQLSTPPVEDTSQFFQEQSAARRMLAVLCDAQVLLGPDLKIISHDRGLAQLLMSSCSPLEGRAFVDFMAPRDIHRFKAFIESAVKVAAATGLDASLHKSVTRRPYVPPPTSLLVHITDSHGLLVAVELFHICVPGPTGERAHFIGISEAESNRSATASNSDTGSASVRSSHRTPPPTTCRHLEDSEEVMTLKTLQRQQAAARSGDGFFHPDFQEDDGRDGRESIASSASSDSSITSAAGLRNAASAPELDFAEISVDPFCDTLSIYKADFVFRAGKARGRPSLLEWLRPGTRKKCHSSICHAVNLVFAPPGSKADAAKSKYRLDPITLQLPSGRQPLALIAQNVELLLDEAAERDSAETVLQKRDAPLLIKLQLSDIMVKRLDRLGASKSQKLRELEELAKAKAERIRASSMETWMHSLLAPSALSCALQGVGRRV</sequence>
<organism evidence="3 4">
    <name type="scientific">Symbiodinium necroappetens</name>
    <dbReference type="NCBI Taxonomy" id="1628268"/>
    <lineage>
        <taxon>Eukaryota</taxon>
        <taxon>Sar</taxon>
        <taxon>Alveolata</taxon>
        <taxon>Dinophyceae</taxon>
        <taxon>Suessiales</taxon>
        <taxon>Symbiodiniaceae</taxon>
        <taxon>Symbiodinium</taxon>
    </lineage>
</organism>
<reference evidence="3" key="1">
    <citation type="submission" date="2021-02" db="EMBL/GenBank/DDBJ databases">
        <authorList>
            <person name="Dougan E. K."/>
            <person name="Rhodes N."/>
            <person name="Thang M."/>
            <person name="Chan C."/>
        </authorList>
    </citation>
    <scope>NUCLEOTIDE SEQUENCE</scope>
</reference>
<keyword evidence="2" id="KW-0812">Transmembrane</keyword>
<dbReference type="OrthoDB" id="432362at2759"/>
<evidence type="ECO:0000313" key="3">
    <source>
        <dbReference type="EMBL" id="CAE7905634.1"/>
    </source>
</evidence>
<feature type="region of interest" description="Disordered" evidence="1">
    <location>
        <begin position="298"/>
        <end position="328"/>
    </location>
</feature>
<feature type="region of interest" description="Disordered" evidence="1">
    <location>
        <begin position="340"/>
        <end position="383"/>
    </location>
</feature>
<evidence type="ECO:0000256" key="2">
    <source>
        <dbReference type="SAM" id="Phobius"/>
    </source>
</evidence>